<dbReference type="Proteomes" id="UP000295361">
    <property type="component" value="Unassembled WGS sequence"/>
</dbReference>
<accession>A0A4R6QIP2</accession>
<protein>
    <submittedName>
        <fullName evidence="2">Quinol monooxygenase YgiN</fullName>
    </submittedName>
</protein>
<dbReference type="Pfam" id="PF03992">
    <property type="entry name" value="ABM"/>
    <property type="match status" value="1"/>
</dbReference>
<evidence type="ECO:0000313" key="2">
    <source>
        <dbReference type="EMBL" id="TDP62058.1"/>
    </source>
</evidence>
<gene>
    <name evidence="2" type="ORF">DES47_10938</name>
</gene>
<dbReference type="RefSeq" id="WP_133703249.1">
    <property type="nucleotide sequence ID" value="NZ_SNXS01000009.1"/>
</dbReference>
<dbReference type="InterPro" id="IPR011008">
    <property type="entry name" value="Dimeric_a/b-barrel"/>
</dbReference>
<proteinExistence type="predicted"/>
<sequence length="99" mass="11333">MPIGVYIEYEAQPGKFDELLQCLRVESETCLREDHGCLRMELSIPQPPDGWVVLSELWQDQQAITAHQDKPGHSHDWQIPLVARKRVRVCTVIERGTPG</sequence>
<keyword evidence="2" id="KW-0560">Oxidoreductase</keyword>
<dbReference type="SUPFAM" id="SSF54909">
    <property type="entry name" value="Dimeric alpha+beta barrel"/>
    <property type="match status" value="1"/>
</dbReference>
<evidence type="ECO:0000313" key="3">
    <source>
        <dbReference type="Proteomes" id="UP000295361"/>
    </source>
</evidence>
<dbReference type="EMBL" id="SNXS01000009">
    <property type="protein sequence ID" value="TDP62058.1"/>
    <property type="molecule type" value="Genomic_DNA"/>
</dbReference>
<keyword evidence="2" id="KW-0503">Monooxygenase</keyword>
<dbReference type="InParanoid" id="A0A4R6QIP2"/>
<organism evidence="2 3">
    <name type="scientific">Roseateles toxinivorans</name>
    <dbReference type="NCBI Taxonomy" id="270368"/>
    <lineage>
        <taxon>Bacteria</taxon>
        <taxon>Pseudomonadati</taxon>
        <taxon>Pseudomonadota</taxon>
        <taxon>Betaproteobacteria</taxon>
        <taxon>Burkholderiales</taxon>
        <taxon>Sphaerotilaceae</taxon>
        <taxon>Roseateles</taxon>
    </lineage>
</organism>
<reference evidence="2 3" key="1">
    <citation type="submission" date="2019-03" db="EMBL/GenBank/DDBJ databases">
        <title>Genomic Encyclopedia of Type Strains, Phase IV (KMG-IV): sequencing the most valuable type-strain genomes for metagenomic binning, comparative biology and taxonomic classification.</title>
        <authorList>
            <person name="Goeker M."/>
        </authorList>
    </citation>
    <scope>NUCLEOTIDE SEQUENCE [LARGE SCALE GENOMIC DNA]</scope>
    <source>
        <strain evidence="2 3">DSM 16998</strain>
    </source>
</reference>
<name>A0A4R6QIP2_9BURK</name>
<dbReference type="InterPro" id="IPR007138">
    <property type="entry name" value="ABM_dom"/>
</dbReference>
<dbReference type="GO" id="GO:0004497">
    <property type="term" value="F:monooxygenase activity"/>
    <property type="evidence" value="ECO:0007669"/>
    <property type="project" value="UniProtKB-KW"/>
</dbReference>
<comment type="caution">
    <text evidence="2">The sequence shown here is derived from an EMBL/GenBank/DDBJ whole genome shotgun (WGS) entry which is preliminary data.</text>
</comment>
<dbReference type="Gene3D" id="3.30.70.100">
    <property type="match status" value="1"/>
</dbReference>
<feature type="domain" description="ABM" evidence="1">
    <location>
        <begin position="2"/>
        <end position="73"/>
    </location>
</feature>
<dbReference type="OrthoDB" id="9812192at2"/>
<keyword evidence="3" id="KW-1185">Reference proteome</keyword>
<dbReference type="AlphaFoldDB" id="A0A4R6QIP2"/>
<evidence type="ECO:0000259" key="1">
    <source>
        <dbReference type="Pfam" id="PF03992"/>
    </source>
</evidence>